<feature type="domain" description="DALR anticodon binding" evidence="11">
    <location>
        <begin position="582"/>
        <end position="689"/>
    </location>
</feature>
<keyword evidence="4 10" id="KW-0436">Ligase</keyword>
<keyword evidence="5 10" id="KW-0547">Nucleotide-binding</keyword>
<evidence type="ECO:0000256" key="5">
    <source>
        <dbReference type="ARBA" id="ARBA00022741"/>
    </source>
</evidence>
<keyword evidence="7 10" id="KW-0648">Protein biosynthesis</keyword>
<evidence type="ECO:0000256" key="9">
    <source>
        <dbReference type="ARBA" id="ARBA00047937"/>
    </source>
</evidence>
<evidence type="ECO:0000256" key="2">
    <source>
        <dbReference type="ARBA" id="ARBA00008226"/>
    </source>
</evidence>
<reference evidence="13" key="1">
    <citation type="submission" date="2015-07" db="EMBL/GenBank/DDBJ databases">
        <title>Draft Genome Sequence of Oceanobacillus picturae Heshi-B3 that Was Isolated from Fermented Rice Bran with Aging Salted Mackerel, Which Was Named Heshiko as Traditional Fermented Seafood in Japan.</title>
        <authorList>
            <person name="Akuzawa S."/>
            <person name="Nakagawa J."/>
            <person name="Kanekatsu T."/>
            <person name="Kanesaki Y."/>
            <person name="Suzuki T."/>
        </authorList>
    </citation>
    <scope>NUCLEOTIDE SEQUENCE [LARGE SCALE GENOMIC DNA]</scope>
    <source>
        <strain evidence="13">Heshi-B3</strain>
    </source>
</reference>
<sequence>MAKDILLEIGLEELPARFVDDAETQLKEKTASWFKEQRIAFNSINSYSTPRRLAVHITGVAEEQETIEEEAKGPAEKIAKDENGNWSKAAIGFTKGQGKDISDIYIKEIKGTNYIYVSKVINGKPTYELLPAFQSIIESIQFGKNMRWGTQSLRYARPIRWITALFGSEVIPFEVASVVTSNVTYGHRFLGDKITLTNPEEYKGKLEESYVIVDSRAREKMILDEIESAEEENGYQIPVDKELLAEVRNLVEYPTLFIGSFEEQYLKLPSEVLITSMKEHQRYFPVKSTEGELLPHFVGVRNGDSNGLETVIKGNEKVLRARLSDAAFFYNEDKKHSIDFFQEKLGKVVFQEKLGTIGDKTKRIIGITGELAKQLESDEEITKQALRAAEICKFDLMTNMVNEFTKLQGIIGEKYALHFGEKDQVASAIKEHYLPVQANGTLPDSQIGAMVSVADKLDTIVGCIAIGLTPTGSQDPYALRRQALGVMRILEARGWNITLEKMLTITLQLLKETGIQIKEETDVHNELHSFFTARASFILKEVGVEQDITQAVLHEEIGNVSYTISKAQALSAVRNDEAFKPVQEALVRLLNLAKEEKHGNVDTSLFETDSEKELYQHFQLVQEKYQDKKDRKEAKAALDILSTLSDSIHEFFEHNMVMADDENIRANRLALVEQIAKLIRDYADLANIEWKQHF</sequence>
<dbReference type="GO" id="GO:0004820">
    <property type="term" value="F:glycine-tRNA ligase activity"/>
    <property type="evidence" value="ECO:0007669"/>
    <property type="project" value="UniProtKB-UniRule"/>
</dbReference>
<dbReference type="PANTHER" id="PTHR30075:SF2">
    <property type="entry name" value="GLYCINE--TRNA LIGASE, CHLOROPLASTIC_MITOCHONDRIAL 2"/>
    <property type="match status" value="1"/>
</dbReference>
<comment type="caution">
    <text evidence="12">The sequence shown here is derived from an EMBL/GenBank/DDBJ whole genome shotgun (WGS) entry which is preliminary data.</text>
</comment>
<dbReference type="EC" id="6.1.1.14" evidence="10"/>
<dbReference type="GO" id="GO:0006420">
    <property type="term" value="P:arginyl-tRNA aminoacylation"/>
    <property type="evidence" value="ECO:0007669"/>
    <property type="project" value="InterPro"/>
</dbReference>
<comment type="catalytic activity">
    <reaction evidence="9 10">
        <text>tRNA(Gly) + glycine + ATP = glycyl-tRNA(Gly) + AMP + diphosphate</text>
        <dbReference type="Rhea" id="RHEA:16013"/>
        <dbReference type="Rhea" id="RHEA-COMP:9664"/>
        <dbReference type="Rhea" id="RHEA-COMP:9683"/>
        <dbReference type="ChEBI" id="CHEBI:30616"/>
        <dbReference type="ChEBI" id="CHEBI:33019"/>
        <dbReference type="ChEBI" id="CHEBI:57305"/>
        <dbReference type="ChEBI" id="CHEBI:78442"/>
        <dbReference type="ChEBI" id="CHEBI:78522"/>
        <dbReference type="ChEBI" id="CHEBI:456215"/>
        <dbReference type="EC" id="6.1.1.14"/>
    </reaction>
</comment>
<dbReference type="NCBIfam" id="TIGR00211">
    <property type="entry name" value="glyS"/>
    <property type="match status" value="1"/>
</dbReference>
<dbReference type="InterPro" id="IPR015944">
    <property type="entry name" value="Gly-tRNA-synth_bsu"/>
</dbReference>
<organism evidence="12 13">
    <name type="scientific">Oceanobacillus picturae</name>
    <dbReference type="NCBI Taxonomy" id="171693"/>
    <lineage>
        <taxon>Bacteria</taxon>
        <taxon>Bacillati</taxon>
        <taxon>Bacillota</taxon>
        <taxon>Bacilli</taxon>
        <taxon>Bacillales</taxon>
        <taxon>Bacillaceae</taxon>
        <taxon>Oceanobacillus</taxon>
    </lineage>
</organism>
<dbReference type="PANTHER" id="PTHR30075">
    <property type="entry name" value="GLYCYL-TRNA SYNTHETASE"/>
    <property type="match status" value="1"/>
</dbReference>
<evidence type="ECO:0000256" key="6">
    <source>
        <dbReference type="ARBA" id="ARBA00022840"/>
    </source>
</evidence>
<keyword evidence="3 10" id="KW-0963">Cytoplasm</keyword>
<name>A0A0U9HBU3_9BACI</name>
<evidence type="ECO:0000256" key="8">
    <source>
        <dbReference type="ARBA" id="ARBA00023146"/>
    </source>
</evidence>
<evidence type="ECO:0000313" key="13">
    <source>
        <dbReference type="Proteomes" id="UP000052946"/>
    </source>
</evidence>
<evidence type="ECO:0000256" key="4">
    <source>
        <dbReference type="ARBA" id="ARBA00022598"/>
    </source>
</evidence>
<dbReference type="GO" id="GO:0005524">
    <property type="term" value="F:ATP binding"/>
    <property type="evidence" value="ECO:0007669"/>
    <property type="project" value="UniProtKB-UniRule"/>
</dbReference>
<dbReference type="EMBL" id="BBXV01000043">
    <property type="protein sequence ID" value="GAQ19305.1"/>
    <property type="molecule type" value="Genomic_DNA"/>
</dbReference>
<evidence type="ECO:0000313" key="12">
    <source>
        <dbReference type="EMBL" id="GAQ19305.1"/>
    </source>
</evidence>
<keyword evidence="6 10" id="KW-0067">ATP-binding</keyword>
<dbReference type="InterPro" id="IPR006194">
    <property type="entry name" value="Gly-tRNA-synth_heterodimer"/>
</dbReference>
<dbReference type="InterPro" id="IPR008909">
    <property type="entry name" value="DALR_anticod-bd"/>
</dbReference>
<dbReference type="InterPro" id="IPR009080">
    <property type="entry name" value="tRNAsynth_Ia_anticodon-bd"/>
</dbReference>
<comment type="similarity">
    <text evidence="2 10">Belongs to the class-II aminoacyl-tRNA synthetase family.</text>
</comment>
<comment type="subcellular location">
    <subcellularLocation>
        <location evidence="1 10">Cytoplasm</location>
    </subcellularLocation>
</comment>
<dbReference type="OrthoDB" id="9775440at2"/>
<dbReference type="GO" id="GO:0006426">
    <property type="term" value="P:glycyl-tRNA aminoacylation"/>
    <property type="evidence" value="ECO:0007669"/>
    <property type="project" value="UniProtKB-UniRule"/>
</dbReference>
<evidence type="ECO:0000259" key="11">
    <source>
        <dbReference type="Pfam" id="PF05746"/>
    </source>
</evidence>
<reference evidence="12 13" key="2">
    <citation type="journal article" date="2016" name="Genome Announc.">
        <title>Draft Genome Sequence of Oceanobacillus picturae Heshi-B3, Isolated from Fermented Rice Bran in a Traditional Japanese Seafood Dish.</title>
        <authorList>
            <person name="Akuzawa S."/>
            <person name="Nagaoka J."/>
            <person name="Kanekatsu M."/>
            <person name="Kanesaki Y."/>
            <person name="Suzuki T."/>
        </authorList>
    </citation>
    <scope>NUCLEOTIDE SEQUENCE [LARGE SCALE GENOMIC DNA]</scope>
    <source>
        <strain evidence="12 13">Heshi-B3</strain>
    </source>
</reference>
<evidence type="ECO:0000256" key="10">
    <source>
        <dbReference type="HAMAP-Rule" id="MF_00255"/>
    </source>
</evidence>
<keyword evidence="8 10" id="KW-0030">Aminoacyl-tRNA synthetase</keyword>
<accession>A0A0U9HBU3</accession>
<dbReference type="Pfam" id="PF05746">
    <property type="entry name" value="DALR_1"/>
    <property type="match status" value="1"/>
</dbReference>
<dbReference type="Pfam" id="PF02092">
    <property type="entry name" value="tRNA_synt_2f"/>
    <property type="match status" value="1"/>
</dbReference>
<dbReference type="PRINTS" id="PR01045">
    <property type="entry name" value="TRNASYNTHGB"/>
</dbReference>
<gene>
    <name evidence="10" type="primary">glyS</name>
    <name evidence="12" type="ORF">OPHB3_3272</name>
</gene>
<dbReference type="RefSeq" id="WP_058951007.1">
    <property type="nucleotide sequence ID" value="NZ_BBXV01000043.1"/>
</dbReference>
<dbReference type="AlphaFoldDB" id="A0A0U9HBU3"/>
<dbReference type="Gene3D" id="1.10.730.10">
    <property type="entry name" value="Isoleucyl-tRNA Synthetase, Domain 1"/>
    <property type="match status" value="1"/>
</dbReference>
<evidence type="ECO:0000256" key="3">
    <source>
        <dbReference type="ARBA" id="ARBA00022490"/>
    </source>
</evidence>
<dbReference type="HAMAP" id="MF_00255">
    <property type="entry name" value="Gly_tRNA_synth_beta"/>
    <property type="match status" value="1"/>
</dbReference>
<dbReference type="PROSITE" id="PS50861">
    <property type="entry name" value="AA_TRNA_LIGASE_II_GLYAB"/>
    <property type="match status" value="1"/>
</dbReference>
<proteinExistence type="inferred from homology"/>
<protein>
    <recommendedName>
        <fullName evidence="10">Glycine--tRNA ligase beta subunit</fullName>
        <ecNumber evidence="10">6.1.1.14</ecNumber>
    </recommendedName>
    <alternativeName>
        <fullName evidence="10">Glycyl-tRNA synthetase beta subunit</fullName>
        <shortName evidence="10">GlyRS</shortName>
    </alternativeName>
</protein>
<dbReference type="GO" id="GO:0005829">
    <property type="term" value="C:cytosol"/>
    <property type="evidence" value="ECO:0007669"/>
    <property type="project" value="TreeGrafter"/>
</dbReference>
<dbReference type="GO" id="GO:0004814">
    <property type="term" value="F:arginine-tRNA ligase activity"/>
    <property type="evidence" value="ECO:0007669"/>
    <property type="project" value="InterPro"/>
</dbReference>
<evidence type="ECO:0000256" key="1">
    <source>
        <dbReference type="ARBA" id="ARBA00004496"/>
    </source>
</evidence>
<dbReference type="SUPFAM" id="SSF109604">
    <property type="entry name" value="HD-domain/PDEase-like"/>
    <property type="match status" value="1"/>
</dbReference>
<dbReference type="Proteomes" id="UP000052946">
    <property type="component" value="Unassembled WGS sequence"/>
</dbReference>
<dbReference type="SUPFAM" id="SSF47323">
    <property type="entry name" value="Anticodon-binding domain of a subclass of class I aminoacyl-tRNA synthetases"/>
    <property type="match status" value="1"/>
</dbReference>
<comment type="subunit">
    <text evidence="10">Tetramer of two alpha and two beta subunits.</text>
</comment>
<evidence type="ECO:0000256" key="7">
    <source>
        <dbReference type="ARBA" id="ARBA00022917"/>
    </source>
</evidence>